<dbReference type="Proteomes" id="UP000255505">
    <property type="component" value="Plasmid II"/>
</dbReference>
<protein>
    <recommendedName>
        <fullName evidence="8">YetF C-terminal domain-containing protein</fullName>
    </recommendedName>
</protein>
<keyword evidence="5 7" id="KW-1133">Transmembrane helix</keyword>
<evidence type="ECO:0000259" key="8">
    <source>
        <dbReference type="Pfam" id="PF04239"/>
    </source>
</evidence>
<comment type="subcellular location">
    <subcellularLocation>
        <location evidence="1">Cell membrane</location>
        <topology evidence="1">Multi-pass membrane protein</topology>
    </subcellularLocation>
</comment>
<geneLocation type="plasmid" evidence="9">
    <name>II</name>
</geneLocation>
<gene>
    <name evidence="9" type="ORF">CT19425_MP20325</name>
</gene>
<feature type="domain" description="YetF C-terminal" evidence="8">
    <location>
        <begin position="103"/>
        <end position="170"/>
    </location>
</feature>
<dbReference type="InterPro" id="IPR023090">
    <property type="entry name" value="UPF0702_alpha/beta_dom_sf"/>
</dbReference>
<evidence type="ECO:0000256" key="6">
    <source>
        <dbReference type="ARBA" id="ARBA00023136"/>
    </source>
</evidence>
<evidence type="ECO:0000256" key="5">
    <source>
        <dbReference type="ARBA" id="ARBA00022989"/>
    </source>
</evidence>
<sequence length="205" mass="21495">MESMQVLAEVMRGLLGEGDDLAWWQAGVRAAVVFAGTWALLRLAGRRAFGQKSSFDLCIVLLLGAVLSRAVVGATSFPAAFAAALVLVLLHRAVGWLSSRSPGFDRATGGDALDLMRAGELDGERLRGAMLTEEDLKANLRATLQTDSFDDLSRVVLERDGKVTFVRARDAGQAVPPRSATAAVARGNGVPVRASGASGASGTTR</sequence>
<dbReference type="InterPro" id="IPR007353">
    <property type="entry name" value="DUF421"/>
</dbReference>
<evidence type="ECO:0000256" key="1">
    <source>
        <dbReference type="ARBA" id="ARBA00004651"/>
    </source>
</evidence>
<dbReference type="PANTHER" id="PTHR34582">
    <property type="entry name" value="UPF0702 TRANSMEMBRANE PROTEIN YCAP"/>
    <property type="match status" value="1"/>
</dbReference>
<evidence type="ECO:0000313" key="9">
    <source>
        <dbReference type="EMBL" id="SPK74615.1"/>
    </source>
</evidence>
<keyword evidence="6 7" id="KW-0472">Membrane</keyword>
<dbReference type="Pfam" id="PF04239">
    <property type="entry name" value="DUF421"/>
    <property type="match status" value="1"/>
</dbReference>
<dbReference type="EMBL" id="LT991977">
    <property type="protein sequence ID" value="SPK74615.1"/>
    <property type="molecule type" value="Genomic_DNA"/>
</dbReference>
<evidence type="ECO:0000256" key="4">
    <source>
        <dbReference type="ARBA" id="ARBA00022692"/>
    </source>
</evidence>
<keyword evidence="9" id="KW-0614">Plasmid</keyword>
<evidence type="ECO:0000313" key="10">
    <source>
        <dbReference type="Proteomes" id="UP000255505"/>
    </source>
</evidence>
<dbReference type="RefSeq" id="WP_115664157.1">
    <property type="nucleotide sequence ID" value="NZ_JAYMSA010000004.1"/>
</dbReference>
<dbReference type="GO" id="GO:0005886">
    <property type="term" value="C:plasma membrane"/>
    <property type="evidence" value="ECO:0007669"/>
    <property type="project" value="UniProtKB-SubCell"/>
</dbReference>
<accession>A0A375IMU2</accession>
<reference evidence="9 10" key="1">
    <citation type="submission" date="2018-01" db="EMBL/GenBank/DDBJ databases">
        <authorList>
            <person name="Gaut B.S."/>
            <person name="Morton B.R."/>
            <person name="Clegg M.T."/>
            <person name="Duvall M.R."/>
        </authorList>
    </citation>
    <scope>NUCLEOTIDE SEQUENCE [LARGE SCALE GENOMIC DNA]</scope>
    <source>
        <strain evidence="9">Cupriavidus taiwanensis LMG 19425</strain>
        <plasmid evidence="10">Plasmid ii</plasmid>
    </source>
</reference>
<dbReference type="AlphaFoldDB" id="A0A375IMU2"/>
<dbReference type="PANTHER" id="PTHR34582:SF6">
    <property type="entry name" value="UPF0702 TRANSMEMBRANE PROTEIN YCAP"/>
    <property type="match status" value="1"/>
</dbReference>
<keyword evidence="3" id="KW-1003">Cell membrane</keyword>
<organism evidence="9 10">
    <name type="scientific">Cupriavidus taiwanensis</name>
    <dbReference type="NCBI Taxonomy" id="164546"/>
    <lineage>
        <taxon>Bacteria</taxon>
        <taxon>Pseudomonadati</taxon>
        <taxon>Pseudomonadota</taxon>
        <taxon>Betaproteobacteria</taxon>
        <taxon>Burkholderiales</taxon>
        <taxon>Burkholderiaceae</taxon>
        <taxon>Cupriavidus</taxon>
    </lineage>
</organism>
<name>A0A375IMU2_9BURK</name>
<feature type="transmembrane region" description="Helical" evidence="7">
    <location>
        <begin position="21"/>
        <end position="41"/>
    </location>
</feature>
<dbReference type="Gene3D" id="3.30.240.20">
    <property type="entry name" value="bsu07140 like domains"/>
    <property type="match status" value="1"/>
</dbReference>
<comment type="similarity">
    <text evidence="2">Belongs to the UPF0702 family.</text>
</comment>
<proteinExistence type="inferred from homology"/>
<evidence type="ECO:0000256" key="2">
    <source>
        <dbReference type="ARBA" id="ARBA00006448"/>
    </source>
</evidence>
<evidence type="ECO:0000256" key="3">
    <source>
        <dbReference type="ARBA" id="ARBA00022475"/>
    </source>
</evidence>
<evidence type="ECO:0000256" key="7">
    <source>
        <dbReference type="SAM" id="Phobius"/>
    </source>
</evidence>
<keyword evidence="4 7" id="KW-0812">Transmembrane</keyword>
<feature type="transmembrane region" description="Helical" evidence="7">
    <location>
        <begin position="53"/>
        <end position="71"/>
    </location>
</feature>